<evidence type="ECO:0000256" key="13">
    <source>
        <dbReference type="ARBA" id="ARBA00047833"/>
    </source>
</evidence>
<organism evidence="18 19">
    <name type="scientific">Sandarakinorhabdus fusca</name>
    <dbReference type="NCBI Taxonomy" id="1439888"/>
    <lineage>
        <taxon>Bacteria</taxon>
        <taxon>Pseudomonadati</taxon>
        <taxon>Pseudomonadota</taxon>
        <taxon>Alphaproteobacteria</taxon>
        <taxon>Sphingomonadales</taxon>
        <taxon>Sphingosinicellaceae</taxon>
        <taxon>Sandarakinorhabdus</taxon>
    </lineage>
</organism>
<evidence type="ECO:0000259" key="17">
    <source>
        <dbReference type="Pfam" id="PF08245"/>
    </source>
</evidence>
<dbReference type="GO" id="GO:0051301">
    <property type="term" value="P:cell division"/>
    <property type="evidence" value="ECO:0007669"/>
    <property type="project" value="UniProtKB-KW"/>
</dbReference>
<evidence type="ECO:0000256" key="8">
    <source>
        <dbReference type="ARBA" id="ARBA00022840"/>
    </source>
</evidence>
<feature type="binding site" evidence="14">
    <location>
        <begin position="121"/>
        <end position="127"/>
    </location>
    <ligand>
        <name>ATP</name>
        <dbReference type="ChEBI" id="CHEBI:30616"/>
    </ligand>
</feature>
<comment type="caution">
    <text evidence="18">The sequence shown here is derived from an EMBL/GenBank/DDBJ whole genome shotgun (WGS) entry which is preliminary data.</text>
</comment>
<dbReference type="InterPro" id="IPR036615">
    <property type="entry name" value="Mur_ligase_C_dom_sf"/>
</dbReference>
<dbReference type="GO" id="GO:0009252">
    <property type="term" value="P:peptidoglycan biosynthetic process"/>
    <property type="evidence" value="ECO:0007669"/>
    <property type="project" value="UniProtKB-UniRule"/>
</dbReference>
<keyword evidence="8 14" id="KW-0067">ATP-binding</keyword>
<dbReference type="SUPFAM" id="SSF51984">
    <property type="entry name" value="MurCD N-terminal domain"/>
    <property type="match status" value="1"/>
</dbReference>
<proteinExistence type="inferred from homology"/>
<evidence type="ECO:0000256" key="6">
    <source>
        <dbReference type="ARBA" id="ARBA00022618"/>
    </source>
</evidence>
<dbReference type="Gene3D" id="3.40.50.720">
    <property type="entry name" value="NAD(P)-binding Rossmann-like Domain"/>
    <property type="match status" value="1"/>
</dbReference>
<evidence type="ECO:0000256" key="14">
    <source>
        <dbReference type="HAMAP-Rule" id="MF_00046"/>
    </source>
</evidence>
<evidence type="ECO:0000259" key="16">
    <source>
        <dbReference type="Pfam" id="PF02875"/>
    </source>
</evidence>
<dbReference type="NCBIfam" id="TIGR01082">
    <property type="entry name" value="murC"/>
    <property type="match status" value="1"/>
</dbReference>
<dbReference type="RefSeq" id="WP_152578855.1">
    <property type="nucleotide sequence ID" value="NZ_JAATJI010000001.1"/>
</dbReference>
<evidence type="ECO:0000256" key="4">
    <source>
        <dbReference type="ARBA" id="ARBA00022490"/>
    </source>
</evidence>
<comment type="similarity">
    <text evidence="14">Belongs to the MurCDEF family.</text>
</comment>
<dbReference type="OrthoDB" id="9804126at2"/>
<evidence type="ECO:0000256" key="9">
    <source>
        <dbReference type="ARBA" id="ARBA00022960"/>
    </source>
</evidence>
<dbReference type="Gene3D" id="3.40.1190.10">
    <property type="entry name" value="Mur-like, catalytic domain"/>
    <property type="match status" value="1"/>
</dbReference>
<keyword evidence="9 14" id="KW-0133">Cell shape</keyword>
<dbReference type="SUPFAM" id="SSF53623">
    <property type="entry name" value="MurD-like peptide ligases, catalytic domain"/>
    <property type="match status" value="1"/>
</dbReference>
<comment type="function">
    <text evidence="14">Cell wall formation.</text>
</comment>
<keyword evidence="5 14" id="KW-0436">Ligase</keyword>
<keyword evidence="11 14" id="KW-0131">Cell cycle</keyword>
<evidence type="ECO:0000256" key="3">
    <source>
        <dbReference type="ARBA" id="ARBA00012211"/>
    </source>
</evidence>
<reference evidence="18 19" key="1">
    <citation type="submission" date="2019-09" db="EMBL/GenBank/DDBJ databases">
        <title>Polymorphobacter sp. isolated from a lake in China.</title>
        <authorList>
            <person name="Liu Z."/>
        </authorList>
    </citation>
    <scope>NUCLEOTIDE SEQUENCE [LARGE SCALE GENOMIC DNA]</scope>
    <source>
        <strain evidence="18 19">D40P</strain>
    </source>
</reference>
<keyword evidence="12 14" id="KW-0961">Cell wall biogenesis/degradation</keyword>
<dbReference type="InterPro" id="IPR036565">
    <property type="entry name" value="Mur-like_cat_sf"/>
</dbReference>
<evidence type="ECO:0000256" key="10">
    <source>
        <dbReference type="ARBA" id="ARBA00022984"/>
    </source>
</evidence>
<dbReference type="InterPro" id="IPR050061">
    <property type="entry name" value="MurCDEF_pg_biosynth"/>
</dbReference>
<keyword evidence="10 14" id="KW-0573">Peptidoglycan synthesis</keyword>
<dbReference type="EC" id="6.3.2.8" evidence="3 14"/>
<dbReference type="Pfam" id="PF08245">
    <property type="entry name" value="Mur_ligase_M"/>
    <property type="match status" value="1"/>
</dbReference>
<feature type="domain" description="Mur ligase N-terminal catalytic" evidence="15">
    <location>
        <begin position="17"/>
        <end position="113"/>
    </location>
</feature>
<dbReference type="GO" id="GO:0005524">
    <property type="term" value="F:ATP binding"/>
    <property type="evidence" value="ECO:0007669"/>
    <property type="project" value="UniProtKB-UniRule"/>
</dbReference>
<comment type="pathway">
    <text evidence="2 14">Cell wall biogenesis; peptidoglycan biosynthesis.</text>
</comment>
<dbReference type="HAMAP" id="MF_00046">
    <property type="entry name" value="MurC"/>
    <property type="match status" value="1"/>
</dbReference>
<dbReference type="InterPro" id="IPR004101">
    <property type="entry name" value="Mur_ligase_C"/>
</dbReference>
<evidence type="ECO:0000256" key="7">
    <source>
        <dbReference type="ARBA" id="ARBA00022741"/>
    </source>
</evidence>
<dbReference type="Proteomes" id="UP000481327">
    <property type="component" value="Unassembled WGS sequence"/>
</dbReference>
<dbReference type="GO" id="GO:0008763">
    <property type="term" value="F:UDP-N-acetylmuramate-L-alanine ligase activity"/>
    <property type="evidence" value="ECO:0007669"/>
    <property type="project" value="UniProtKB-UniRule"/>
</dbReference>
<keyword evidence="7 14" id="KW-0547">Nucleotide-binding</keyword>
<feature type="domain" description="Mur ligase central" evidence="17">
    <location>
        <begin position="119"/>
        <end position="303"/>
    </location>
</feature>
<evidence type="ECO:0000256" key="2">
    <source>
        <dbReference type="ARBA" id="ARBA00004752"/>
    </source>
</evidence>
<dbReference type="InterPro" id="IPR005758">
    <property type="entry name" value="UDP-N-AcMur_Ala_ligase_MurC"/>
</dbReference>
<evidence type="ECO:0000256" key="11">
    <source>
        <dbReference type="ARBA" id="ARBA00023306"/>
    </source>
</evidence>
<dbReference type="PANTHER" id="PTHR43445:SF3">
    <property type="entry name" value="UDP-N-ACETYLMURAMATE--L-ALANINE LIGASE"/>
    <property type="match status" value="1"/>
</dbReference>
<evidence type="ECO:0000256" key="5">
    <source>
        <dbReference type="ARBA" id="ARBA00022598"/>
    </source>
</evidence>
<dbReference type="EMBL" id="WIOL01000006">
    <property type="protein sequence ID" value="MQT18386.1"/>
    <property type="molecule type" value="Genomic_DNA"/>
</dbReference>
<evidence type="ECO:0000256" key="12">
    <source>
        <dbReference type="ARBA" id="ARBA00023316"/>
    </source>
</evidence>
<feature type="domain" description="Mur ligase C-terminal" evidence="16">
    <location>
        <begin position="325"/>
        <end position="456"/>
    </location>
</feature>
<dbReference type="Pfam" id="PF01225">
    <property type="entry name" value="Mur_ligase"/>
    <property type="match status" value="1"/>
</dbReference>
<evidence type="ECO:0000313" key="19">
    <source>
        <dbReference type="Proteomes" id="UP000481327"/>
    </source>
</evidence>
<dbReference type="Pfam" id="PF02875">
    <property type="entry name" value="Mur_ligase_C"/>
    <property type="match status" value="1"/>
</dbReference>
<dbReference type="GO" id="GO:0071555">
    <property type="term" value="P:cell wall organization"/>
    <property type="evidence" value="ECO:0007669"/>
    <property type="project" value="UniProtKB-KW"/>
</dbReference>
<dbReference type="AlphaFoldDB" id="A0A7C9KYI6"/>
<name>A0A7C9KYI6_9SPHN</name>
<accession>A0A7C9KYI6</accession>
<dbReference type="InterPro" id="IPR013221">
    <property type="entry name" value="Mur_ligase_cen"/>
</dbReference>
<keyword evidence="6 14" id="KW-0132">Cell division</keyword>
<dbReference type="Gene3D" id="3.90.190.20">
    <property type="entry name" value="Mur ligase, C-terminal domain"/>
    <property type="match status" value="1"/>
</dbReference>
<sequence length="475" mass="49607">MNVAGKASGFRTDIGIIHFIGIGGIGMSGIAEVMANLGFTVQGSDSAEGYVIAGLREKGIKVFIGQDAANVADAAVVVTSTAIRRDNPEVVAAQAKRIPIVRRAEMLAELMRLKSCVAVAGTHGKTTTTSMVAALLDAGNLDPTVINGGIINTYGSNARLGEGEWMVVEADESDGSFLRLGGTIGIVTNIDPEHLDHWGDFDKVREGFRQFVNAVPFYGAGVLCIDHPEVQALLSRVPDRRIITYGFSATADVRGDDVTPVPGGNRFDVTVRLRDGSRRIEALMLPMPGRHNVQNALAAVAVAVELGIGDDAIRDGFARFGGVKRRFTKVGETGGVTIIDDYGHHPVEIRAVLAAAREGVGVGRVLAVVQPHRFTRLRDLMAEFQGAFNDADAVYVAPVYAAGEAAIDGVDAAALVSGLQGAGHRAASAVAGADELARQLAIDAQPGDLVVCLGAGDITKWAAGLADAIGKARDG</sequence>
<dbReference type="GO" id="GO:0008360">
    <property type="term" value="P:regulation of cell shape"/>
    <property type="evidence" value="ECO:0007669"/>
    <property type="project" value="UniProtKB-KW"/>
</dbReference>
<evidence type="ECO:0000259" key="15">
    <source>
        <dbReference type="Pfam" id="PF01225"/>
    </source>
</evidence>
<keyword evidence="19" id="KW-1185">Reference proteome</keyword>
<evidence type="ECO:0000256" key="1">
    <source>
        <dbReference type="ARBA" id="ARBA00004496"/>
    </source>
</evidence>
<keyword evidence="4 14" id="KW-0963">Cytoplasm</keyword>
<dbReference type="UniPathway" id="UPA00219"/>
<dbReference type="PANTHER" id="PTHR43445">
    <property type="entry name" value="UDP-N-ACETYLMURAMATE--L-ALANINE LIGASE-RELATED"/>
    <property type="match status" value="1"/>
</dbReference>
<comment type="subcellular location">
    <subcellularLocation>
        <location evidence="1 14">Cytoplasm</location>
    </subcellularLocation>
</comment>
<protein>
    <recommendedName>
        <fullName evidence="3 14">UDP-N-acetylmuramate--L-alanine ligase</fullName>
        <ecNumber evidence="3 14">6.3.2.8</ecNumber>
    </recommendedName>
    <alternativeName>
        <fullName evidence="14">UDP-N-acetylmuramoyl-L-alanine synthetase</fullName>
    </alternativeName>
</protein>
<evidence type="ECO:0000313" key="18">
    <source>
        <dbReference type="EMBL" id="MQT18386.1"/>
    </source>
</evidence>
<comment type="catalytic activity">
    <reaction evidence="13 14">
        <text>UDP-N-acetyl-alpha-D-muramate + L-alanine + ATP = UDP-N-acetyl-alpha-D-muramoyl-L-alanine + ADP + phosphate + H(+)</text>
        <dbReference type="Rhea" id="RHEA:23372"/>
        <dbReference type="ChEBI" id="CHEBI:15378"/>
        <dbReference type="ChEBI" id="CHEBI:30616"/>
        <dbReference type="ChEBI" id="CHEBI:43474"/>
        <dbReference type="ChEBI" id="CHEBI:57972"/>
        <dbReference type="ChEBI" id="CHEBI:70757"/>
        <dbReference type="ChEBI" id="CHEBI:83898"/>
        <dbReference type="ChEBI" id="CHEBI:456216"/>
        <dbReference type="EC" id="6.3.2.8"/>
    </reaction>
</comment>
<gene>
    <name evidence="14" type="primary">murC</name>
    <name evidence="18" type="ORF">F3168_14115</name>
</gene>
<dbReference type="GO" id="GO:0005737">
    <property type="term" value="C:cytoplasm"/>
    <property type="evidence" value="ECO:0007669"/>
    <property type="project" value="UniProtKB-SubCell"/>
</dbReference>
<dbReference type="InterPro" id="IPR000713">
    <property type="entry name" value="Mur_ligase_N"/>
</dbReference>
<dbReference type="SUPFAM" id="SSF53244">
    <property type="entry name" value="MurD-like peptide ligases, peptide-binding domain"/>
    <property type="match status" value="1"/>
</dbReference>